<comment type="caution">
    <text evidence="2">The sequence shown here is derived from an EMBL/GenBank/DDBJ whole genome shotgun (WGS) entry which is preliminary data.</text>
</comment>
<protein>
    <recommendedName>
        <fullName evidence="4">Lipocalin-like domain-containing protein</fullName>
    </recommendedName>
</protein>
<proteinExistence type="predicted"/>
<keyword evidence="1" id="KW-0732">Signal</keyword>
<feature type="chain" id="PRO_5046676765" description="Lipocalin-like domain-containing protein" evidence="1">
    <location>
        <begin position="24"/>
        <end position="162"/>
    </location>
</feature>
<evidence type="ECO:0000256" key="1">
    <source>
        <dbReference type="SAM" id="SignalP"/>
    </source>
</evidence>
<sequence>MKKLNTLALLLVTLLTFSLTGCKDDKEEASPYTAFLTDGVWTGDAIYAGQFPVTTLLTLAGQTELAEALNIKTTKFEFERDGTFTATKDGVTENGTWKFANDENQIIISGDNLVLTGGNNEATLDILKLDDSKFNLQIDVEEMGYDPDDLQGFSTFEVRLVK</sequence>
<dbReference type="PROSITE" id="PS51257">
    <property type="entry name" value="PROKAR_LIPOPROTEIN"/>
    <property type="match status" value="1"/>
</dbReference>
<feature type="signal peptide" evidence="1">
    <location>
        <begin position="1"/>
        <end position="23"/>
    </location>
</feature>
<dbReference type="EMBL" id="JBHUOX010000002">
    <property type="protein sequence ID" value="MFD2999424.1"/>
    <property type="molecule type" value="Genomic_DNA"/>
</dbReference>
<evidence type="ECO:0000313" key="3">
    <source>
        <dbReference type="Proteomes" id="UP001597641"/>
    </source>
</evidence>
<dbReference type="RefSeq" id="WP_377481017.1">
    <property type="nucleotide sequence ID" value="NZ_JBHUOX010000002.1"/>
</dbReference>
<name>A0ABW6BRK5_9BACT</name>
<organism evidence="2 3">
    <name type="scientific">Pontibacter toksunensis</name>
    <dbReference type="NCBI Taxonomy" id="1332631"/>
    <lineage>
        <taxon>Bacteria</taxon>
        <taxon>Pseudomonadati</taxon>
        <taxon>Bacteroidota</taxon>
        <taxon>Cytophagia</taxon>
        <taxon>Cytophagales</taxon>
        <taxon>Hymenobacteraceae</taxon>
        <taxon>Pontibacter</taxon>
    </lineage>
</organism>
<keyword evidence="3" id="KW-1185">Reference proteome</keyword>
<evidence type="ECO:0008006" key="4">
    <source>
        <dbReference type="Google" id="ProtNLM"/>
    </source>
</evidence>
<accession>A0ABW6BRK5</accession>
<reference evidence="3" key="1">
    <citation type="journal article" date="2019" name="Int. J. Syst. Evol. Microbiol.">
        <title>The Global Catalogue of Microorganisms (GCM) 10K type strain sequencing project: providing services to taxonomists for standard genome sequencing and annotation.</title>
        <authorList>
            <consortium name="The Broad Institute Genomics Platform"/>
            <consortium name="The Broad Institute Genome Sequencing Center for Infectious Disease"/>
            <person name="Wu L."/>
            <person name="Ma J."/>
        </authorList>
    </citation>
    <scope>NUCLEOTIDE SEQUENCE [LARGE SCALE GENOMIC DNA]</scope>
    <source>
        <strain evidence="3">KCTC 23984</strain>
    </source>
</reference>
<dbReference type="Proteomes" id="UP001597641">
    <property type="component" value="Unassembled WGS sequence"/>
</dbReference>
<gene>
    <name evidence="2" type="ORF">ACFS7Z_03545</name>
</gene>
<evidence type="ECO:0000313" key="2">
    <source>
        <dbReference type="EMBL" id="MFD2999424.1"/>
    </source>
</evidence>